<protein>
    <recommendedName>
        <fullName evidence="4">GST N-terminal domain-containing protein</fullName>
    </recommendedName>
</protein>
<dbReference type="InterPro" id="IPR010987">
    <property type="entry name" value="Glutathione-S-Trfase_C-like"/>
</dbReference>
<dbReference type="Pfam" id="PF14497">
    <property type="entry name" value="GST_C_3"/>
    <property type="match status" value="1"/>
</dbReference>
<evidence type="ECO:0000259" key="1">
    <source>
        <dbReference type="PROSITE" id="PS50404"/>
    </source>
</evidence>
<dbReference type="SUPFAM" id="SSF52833">
    <property type="entry name" value="Thioredoxin-like"/>
    <property type="match status" value="1"/>
</dbReference>
<feature type="domain" description="GST C-terminal" evidence="2">
    <location>
        <begin position="88"/>
        <end position="229"/>
    </location>
</feature>
<dbReference type="Gene3D" id="1.20.1050.10">
    <property type="match status" value="1"/>
</dbReference>
<dbReference type="SUPFAM" id="SSF47616">
    <property type="entry name" value="GST C-terminal domain-like"/>
    <property type="match status" value="1"/>
</dbReference>
<dbReference type="SFLD" id="SFLDG00363">
    <property type="entry name" value="AMPS_(cytGST):_Alpha-__Mu-__Pi"/>
    <property type="match status" value="1"/>
</dbReference>
<dbReference type="EMBL" id="CDMZ01005254">
    <property type="protein sequence ID" value="CEM52456.1"/>
    <property type="molecule type" value="Genomic_DNA"/>
</dbReference>
<dbReference type="InterPro" id="IPR036282">
    <property type="entry name" value="Glutathione-S-Trfase_C_sf"/>
</dbReference>
<dbReference type="PhylomeDB" id="A0A0G4I631"/>
<proteinExistence type="predicted"/>
<gene>
    <name evidence="3" type="ORF">Cvel_11281</name>
</gene>
<dbReference type="PROSITE" id="PS50404">
    <property type="entry name" value="GST_NTER"/>
    <property type="match status" value="1"/>
</dbReference>
<reference evidence="3" key="1">
    <citation type="submission" date="2014-11" db="EMBL/GenBank/DDBJ databases">
        <authorList>
            <person name="Otto D Thomas"/>
            <person name="Naeem Raeece"/>
        </authorList>
    </citation>
    <scope>NUCLEOTIDE SEQUENCE</scope>
</reference>
<dbReference type="InterPro" id="IPR004046">
    <property type="entry name" value="GST_C"/>
</dbReference>
<dbReference type="GO" id="GO:0004364">
    <property type="term" value="F:glutathione transferase activity"/>
    <property type="evidence" value="ECO:0007669"/>
    <property type="project" value="TreeGrafter"/>
</dbReference>
<dbReference type="PANTHER" id="PTHR11571:SF150">
    <property type="entry name" value="GLUTATHIONE S-TRANSFERASE"/>
    <property type="match status" value="1"/>
</dbReference>
<dbReference type="InterPro" id="IPR036249">
    <property type="entry name" value="Thioredoxin-like_sf"/>
</dbReference>
<dbReference type="Gene3D" id="3.40.30.10">
    <property type="entry name" value="Glutaredoxin"/>
    <property type="match status" value="1"/>
</dbReference>
<dbReference type="PANTHER" id="PTHR11571">
    <property type="entry name" value="GLUTATHIONE S-TRANSFERASE"/>
    <property type="match status" value="1"/>
</dbReference>
<evidence type="ECO:0000259" key="2">
    <source>
        <dbReference type="PROSITE" id="PS50405"/>
    </source>
</evidence>
<dbReference type="SFLD" id="SFLDG01205">
    <property type="entry name" value="AMPS.1"/>
    <property type="match status" value="1"/>
</dbReference>
<evidence type="ECO:0000313" key="3">
    <source>
        <dbReference type="EMBL" id="CEM52456.1"/>
    </source>
</evidence>
<name>A0A0G4I631_9ALVE</name>
<dbReference type="GO" id="GO:0006749">
    <property type="term" value="P:glutathione metabolic process"/>
    <property type="evidence" value="ECO:0007669"/>
    <property type="project" value="TreeGrafter"/>
</dbReference>
<dbReference type="SFLD" id="SFLDS00019">
    <property type="entry name" value="Glutathione_Transferase_(cytos"/>
    <property type="match status" value="1"/>
</dbReference>
<dbReference type="PROSITE" id="PS50405">
    <property type="entry name" value="GST_CTER"/>
    <property type="match status" value="1"/>
</dbReference>
<evidence type="ECO:0008006" key="4">
    <source>
        <dbReference type="Google" id="ProtNLM"/>
    </source>
</evidence>
<dbReference type="Pfam" id="PF02798">
    <property type="entry name" value="GST_N"/>
    <property type="match status" value="1"/>
</dbReference>
<dbReference type="InterPro" id="IPR004045">
    <property type="entry name" value="Glutathione_S-Trfase_N"/>
</dbReference>
<dbReference type="CDD" id="cd03039">
    <property type="entry name" value="GST_N_Sigma_like"/>
    <property type="match status" value="1"/>
</dbReference>
<dbReference type="AlphaFoldDB" id="A0A0G4I631"/>
<dbReference type="InterPro" id="IPR040079">
    <property type="entry name" value="Glutathione_S-Trfase"/>
</dbReference>
<accession>A0A0G4I631</accession>
<dbReference type="InterPro" id="IPR050213">
    <property type="entry name" value="GST_superfamily"/>
</dbReference>
<sequence>MKAPQKVKLTYFNIEGVAEKVRLALLLTGTPFEDERIAFPQWAEMKPKTPYGQLPVMKIDDGEEFAQSGAMLRWAGRLGDSSLYPVEDAKKVMEIEEVLGLCDDLSKAWGPALYISMAPQNFGYPPEFSKTDEGKAKVKELREKFVAEKLPDLMKYFGSKLKKHGGDKFLCGDKPTIADLTAVPLFRNFQKGHIDFVPKDCLDKYEDICAYIKRFMELPPVAEWYASKA</sequence>
<dbReference type="VEuPathDB" id="CryptoDB:Cvel_11281"/>
<feature type="domain" description="GST N-terminal" evidence="1">
    <location>
        <begin position="5"/>
        <end position="83"/>
    </location>
</feature>
<organism evidence="3">
    <name type="scientific">Chromera velia CCMP2878</name>
    <dbReference type="NCBI Taxonomy" id="1169474"/>
    <lineage>
        <taxon>Eukaryota</taxon>
        <taxon>Sar</taxon>
        <taxon>Alveolata</taxon>
        <taxon>Colpodellida</taxon>
        <taxon>Chromeraceae</taxon>
        <taxon>Chromera</taxon>
    </lineage>
</organism>